<reference evidence="1 2" key="1">
    <citation type="journal article" date="2016" name="Nat. Commun.">
        <title>Thousands of microbial genomes shed light on interconnected biogeochemical processes in an aquifer system.</title>
        <authorList>
            <person name="Anantharaman K."/>
            <person name="Brown C.T."/>
            <person name="Hug L.A."/>
            <person name="Sharon I."/>
            <person name="Castelle C.J."/>
            <person name="Probst A.J."/>
            <person name="Thomas B.C."/>
            <person name="Singh A."/>
            <person name="Wilkins M.J."/>
            <person name="Karaoz U."/>
            <person name="Brodie E.L."/>
            <person name="Williams K.H."/>
            <person name="Hubbard S.S."/>
            <person name="Banfield J.F."/>
        </authorList>
    </citation>
    <scope>NUCLEOTIDE SEQUENCE [LARGE SCALE GENOMIC DNA]</scope>
</reference>
<sequence>MTKYQEYFERMLSQNKKFFDEFKLIHDKFALDQDRCQNEYNEIGSKALLIIKDWEDRLCKQSEKAGYSTFTGGLAEKFQAEIRRNFAMIDWIGVLNKSSEKDFVLKKLL</sequence>
<gene>
    <name evidence="1" type="ORF">A3E44_01050</name>
</gene>
<proteinExistence type="predicted"/>
<accession>A0A1F8AUT7</accession>
<dbReference type="AlphaFoldDB" id="A0A1F8AUT7"/>
<organism evidence="1 2">
    <name type="scientific">Candidatus Woesebacteria bacterium RIFCSPHIGHO2_12_FULL_41_24</name>
    <dbReference type="NCBI Taxonomy" id="1802510"/>
    <lineage>
        <taxon>Bacteria</taxon>
        <taxon>Candidatus Woeseibacteriota</taxon>
    </lineage>
</organism>
<evidence type="ECO:0000313" key="2">
    <source>
        <dbReference type="Proteomes" id="UP000178603"/>
    </source>
</evidence>
<dbReference type="Proteomes" id="UP000178603">
    <property type="component" value="Unassembled WGS sequence"/>
</dbReference>
<name>A0A1F8AUT7_9BACT</name>
<evidence type="ECO:0000313" key="1">
    <source>
        <dbReference type="EMBL" id="OGM55491.1"/>
    </source>
</evidence>
<protein>
    <submittedName>
        <fullName evidence="1">Uncharacterized protein</fullName>
    </submittedName>
</protein>
<dbReference type="EMBL" id="MGGW01000002">
    <property type="protein sequence ID" value="OGM55491.1"/>
    <property type="molecule type" value="Genomic_DNA"/>
</dbReference>
<comment type="caution">
    <text evidence="1">The sequence shown here is derived from an EMBL/GenBank/DDBJ whole genome shotgun (WGS) entry which is preliminary data.</text>
</comment>